<keyword evidence="2" id="KW-0812">Transmembrane</keyword>
<dbReference type="PANTHER" id="PTHR14256:SF1">
    <property type="entry name" value="GEO09626P1"/>
    <property type="match status" value="1"/>
</dbReference>
<dbReference type="InterPro" id="IPR005112">
    <property type="entry name" value="dDENN_dom"/>
</dbReference>
<proteinExistence type="predicted"/>
<gene>
    <name evidence="4" type="ORF">KGM_210558</name>
</gene>
<feature type="transmembrane region" description="Helical" evidence="2">
    <location>
        <begin position="16"/>
        <end position="38"/>
    </location>
</feature>
<dbReference type="InParanoid" id="A0A212ELZ2"/>
<comment type="caution">
    <text evidence="4">The sequence shown here is derived from an EMBL/GenBank/DDBJ whole genome shotgun (WGS) entry which is preliminary data.</text>
</comment>
<evidence type="ECO:0000313" key="5">
    <source>
        <dbReference type="Proteomes" id="UP000007151"/>
    </source>
</evidence>
<dbReference type="KEGG" id="dpl:KGM_210558"/>
<keyword evidence="2" id="KW-0472">Membrane</keyword>
<accession>A0A212ELZ2</accession>
<organism evidence="4 5">
    <name type="scientific">Danaus plexippus plexippus</name>
    <dbReference type="NCBI Taxonomy" id="278856"/>
    <lineage>
        <taxon>Eukaryota</taxon>
        <taxon>Metazoa</taxon>
        <taxon>Ecdysozoa</taxon>
        <taxon>Arthropoda</taxon>
        <taxon>Hexapoda</taxon>
        <taxon>Insecta</taxon>
        <taxon>Pterygota</taxon>
        <taxon>Neoptera</taxon>
        <taxon>Endopterygota</taxon>
        <taxon>Lepidoptera</taxon>
        <taxon>Glossata</taxon>
        <taxon>Ditrysia</taxon>
        <taxon>Papilionoidea</taxon>
        <taxon>Nymphalidae</taxon>
        <taxon>Danainae</taxon>
        <taxon>Danaini</taxon>
        <taxon>Danaina</taxon>
        <taxon>Danaus</taxon>
        <taxon>Danaus</taxon>
    </lineage>
</organism>
<dbReference type="AlphaFoldDB" id="A0A212ELZ2"/>
<sequence>MQGLSIQSLKKHKALIPLYVCVGLGCAGSVFYLARLALRSPDVSWNKKTNPEPWQEYRNKQYKFYSPTRDYSKEESPAPKRVRNPCKTLASTSGKTHQRFFALTMRTQMFTRFIEERSFVCDADQALSFFDECIERVASEEPLLGMDDSNTSERTVFVLPPDPPDTGNT</sequence>
<dbReference type="STRING" id="278856.A0A212ELZ2"/>
<evidence type="ECO:0000256" key="1">
    <source>
        <dbReference type="SAM" id="MobiDB-lite"/>
    </source>
</evidence>
<dbReference type="InterPro" id="IPR010530">
    <property type="entry name" value="B12D"/>
</dbReference>
<dbReference type="EMBL" id="AGBW02013968">
    <property type="protein sequence ID" value="OWR42498.1"/>
    <property type="molecule type" value="Genomic_DNA"/>
</dbReference>
<name>A0A212ELZ2_DANPL</name>
<reference evidence="4 5" key="1">
    <citation type="journal article" date="2011" name="Cell">
        <title>The monarch butterfly genome yields insights into long-distance migration.</title>
        <authorList>
            <person name="Zhan S."/>
            <person name="Merlin C."/>
            <person name="Boore J.L."/>
            <person name="Reppert S.M."/>
        </authorList>
    </citation>
    <scope>NUCLEOTIDE SEQUENCE [LARGE SCALE GENOMIC DNA]</scope>
    <source>
        <strain evidence="4">F-2</strain>
    </source>
</reference>
<feature type="region of interest" description="Disordered" evidence="1">
    <location>
        <begin position="144"/>
        <end position="169"/>
    </location>
</feature>
<protein>
    <submittedName>
        <fullName evidence="4">NADH:ubiquinone dehydrogenase</fullName>
    </submittedName>
</protein>
<feature type="compositionally biased region" description="Pro residues" evidence="1">
    <location>
        <begin position="160"/>
        <end position="169"/>
    </location>
</feature>
<dbReference type="Pfam" id="PF03455">
    <property type="entry name" value="dDENN"/>
    <property type="match status" value="1"/>
</dbReference>
<evidence type="ECO:0000259" key="3">
    <source>
        <dbReference type="Pfam" id="PF03455"/>
    </source>
</evidence>
<dbReference type="PANTHER" id="PTHR14256">
    <property type="entry name" value="NADH-UBIQUINONE OXIDOREDUCTASE MLRQ SUBUNIT"/>
    <property type="match status" value="1"/>
</dbReference>
<keyword evidence="5" id="KW-1185">Reference proteome</keyword>
<evidence type="ECO:0000313" key="4">
    <source>
        <dbReference type="EMBL" id="OWR42498.1"/>
    </source>
</evidence>
<dbReference type="eggNOG" id="ENOG502S65P">
    <property type="taxonomic scope" value="Eukaryota"/>
</dbReference>
<evidence type="ECO:0000256" key="2">
    <source>
        <dbReference type="SAM" id="Phobius"/>
    </source>
</evidence>
<dbReference type="Pfam" id="PF06522">
    <property type="entry name" value="B12D"/>
    <property type="match status" value="1"/>
</dbReference>
<keyword evidence="2" id="KW-1133">Transmembrane helix</keyword>
<feature type="domain" description="dDENN" evidence="3">
    <location>
        <begin position="94"/>
        <end position="133"/>
    </location>
</feature>
<dbReference type="Proteomes" id="UP000007151">
    <property type="component" value="Unassembled WGS sequence"/>
</dbReference>